<gene>
    <name evidence="1" type="ORF">ACFQMA_12330</name>
</gene>
<keyword evidence="2" id="KW-1185">Reference proteome</keyword>
<dbReference type="Proteomes" id="UP001596432">
    <property type="component" value="Unassembled WGS sequence"/>
</dbReference>
<sequence>MTETNQSSASEEAIETLNQCKQTGDKVKTSEDALDAIGIDHNTRVAKWGRNSLPITYNLHRKHGVWLLIETHTNQLGPERTIHYITAGNPSVEHEELDLDAAREILETAEHWTANTDQTIDAIEKRQMSIGEWWLDGVIDGGLAVIGGENRMHFTAPTTTIEYHGAPELNRTERSILHDALSATHPIVGDHVQGYQHPFNVEFSVEVTWDTDRLNPEELVEQHTA</sequence>
<reference evidence="1 2" key="1">
    <citation type="journal article" date="2019" name="Int. J. Syst. Evol. Microbiol.">
        <title>The Global Catalogue of Microorganisms (GCM) 10K type strain sequencing project: providing services to taxonomists for standard genome sequencing and annotation.</title>
        <authorList>
            <consortium name="The Broad Institute Genomics Platform"/>
            <consortium name="The Broad Institute Genome Sequencing Center for Infectious Disease"/>
            <person name="Wu L."/>
            <person name="Ma J."/>
        </authorList>
    </citation>
    <scope>NUCLEOTIDE SEQUENCE [LARGE SCALE GENOMIC DNA]</scope>
    <source>
        <strain evidence="1 2">XZYJT29</strain>
    </source>
</reference>
<evidence type="ECO:0000313" key="1">
    <source>
        <dbReference type="EMBL" id="MFC7140609.1"/>
    </source>
</evidence>
<proteinExistence type="predicted"/>
<comment type="caution">
    <text evidence="1">The sequence shown here is derived from an EMBL/GenBank/DDBJ whole genome shotgun (WGS) entry which is preliminary data.</text>
</comment>
<dbReference type="AlphaFoldDB" id="A0ABD5XZW8"/>
<dbReference type="RefSeq" id="WP_274321706.1">
    <property type="nucleotide sequence ID" value="NZ_CP118158.1"/>
</dbReference>
<dbReference type="EMBL" id="JBHTAS010000001">
    <property type="protein sequence ID" value="MFC7140609.1"/>
    <property type="molecule type" value="Genomic_DNA"/>
</dbReference>
<organism evidence="1 2">
    <name type="scientific">Halosimplex aquaticum</name>
    <dbReference type="NCBI Taxonomy" id="3026162"/>
    <lineage>
        <taxon>Archaea</taxon>
        <taxon>Methanobacteriati</taxon>
        <taxon>Methanobacteriota</taxon>
        <taxon>Stenosarchaea group</taxon>
        <taxon>Halobacteria</taxon>
        <taxon>Halobacteriales</taxon>
        <taxon>Haloarculaceae</taxon>
        <taxon>Halosimplex</taxon>
    </lineage>
</organism>
<protein>
    <submittedName>
        <fullName evidence="1">Uncharacterized protein</fullName>
    </submittedName>
</protein>
<evidence type="ECO:0000313" key="2">
    <source>
        <dbReference type="Proteomes" id="UP001596432"/>
    </source>
</evidence>
<accession>A0ABD5XZW8</accession>
<dbReference type="GeneID" id="78820906"/>
<name>A0ABD5XZW8_9EURY</name>